<organism evidence="1 2">
    <name type="scientific">Parasphingopyxis marina</name>
    <dbReference type="NCBI Taxonomy" id="2761622"/>
    <lineage>
        <taxon>Bacteria</taxon>
        <taxon>Pseudomonadati</taxon>
        <taxon>Pseudomonadota</taxon>
        <taxon>Alphaproteobacteria</taxon>
        <taxon>Sphingomonadales</taxon>
        <taxon>Sphingomonadaceae</taxon>
        <taxon>Parasphingopyxis</taxon>
    </lineage>
</organism>
<protein>
    <submittedName>
        <fullName evidence="1">YqcI/YcgG family protein</fullName>
    </submittedName>
</protein>
<sequence length="228" mass="26528">MRRPAKQLREIERRFERFISNPAYPCVGAKSAVAQGQVEYYHGSNLCSAWDDLALIMALQEFGRRYRRNPRLFTSFVAIFDTPVMLNEAAFERNLWARVQSLHDKDMWLSSSYDERVSPDPDSPDFALSIGGNAFFIVGLHPRASRKARRFEKPTLVFNLHDQFHRLRADGRYEKMRKAILGRDERWSGSVNPMLARHGSVSEARQYSGRKVDEDWKCPFNPRTGEKR</sequence>
<evidence type="ECO:0000313" key="2">
    <source>
        <dbReference type="Proteomes" id="UP000564378"/>
    </source>
</evidence>
<dbReference type="InterPro" id="IPR014988">
    <property type="entry name" value="Uncharacterised_YqcI/YcgG"/>
</dbReference>
<dbReference type="NCBIfam" id="NF041366">
    <property type="entry name" value="GntA_guanitoxin"/>
    <property type="match status" value="1"/>
</dbReference>
<reference evidence="1 2" key="1">
    <citation type="submission" date="2020-08" db="EMBL/GenBank/DDBJ databases">
        <title>Draft genome sequence of Parasphingopyxis sp. GrpM-11.</title>
        <authorList>
            <person name="Oh J."/>
            <person name="Roh D.-H."/>
        </authorList>
    </citation>
    <scope>NUCLEOTIDE SEQUENCE [LARGE SCALE GENOMIC DNA]</scope>
    <source>
        <strain evidence="1 2">GrpM-11</strain>
    </source>
</reference>
<dbReference type="PANTHER" id="PTHR40045:SF1">
    <property type="entry name" value="YQCI_YCGG FAMILY PROTEIN"/>
    <property type="match status" value="1"/>
</dbReference>
<evidence type="ECO:0000313" key="1">
    <source>
        <dbReference type="EMBL" id="MBC2778667.1"/>
    </source>
</evidence>
<proteinExistence type="predicted"/>
<dbReference type="AlphaFoldDB" id="A0A842I1A9"/>
<comment type="caution">
    <text evidence="1">The sequence shown here is derived from an EMBL/GenBank/DDBJ whole genome shotgun (WGS) entry which is preliminary data.</text>
</comment>
<name>A0A842I1A9_9SPHN</name>
<accession>A0A842I1A9</accession>
<dbReference type="PANTHER" id="PTHR40045">
    <property type="entry name" value="YCGG FAMILY PROTEIN"/>
    <property type="match status" value="1"/>
</dbReference>
<dbReference type="Pfam" id="PF08892">
    <property type="entry name" value="YqcI_YcgG"/>
    <property type="match status" value="1"/>
</dbReference>
<dbReference type="EMBL" id="JACJVJ010000002">
    <property type="protein sequence ID" value="MBC2778667.1"/>
    <property type="molecule type" value="Genomic_DNA"/>
</dbReference>
<dbReference type="Proteomes" id="UP000564378">
    <property type="component" value="Unassembled WGS sequence"/>
</dbReference>
<gene>
    <name evidence="1" type="ORF">H6P80_13670</name>
</gene>
<keyword evidence="2" id="KW-1185">Reference proteome</keyword>